<dbReference type="InterPro" id="IPR037523">
    <property type="entry name" value="VOC_core"/>
</dbReference>
<dbReference type="Proteomes" id="UP001596417">
    <property type="component" value="Unassembled WGS sequence"/>
</dbReference>
<comment type="caution">
    <text evidence="2">The sequence shown here is derived from an EMBL/GenBank/DDBJ whole genome shotgun (WGS) entry which is preliminary data.</text>
</comment>
<dbReference type="Gene3D" id="3.10.180.10">
    <property type="entry name" value="2,3-Dihydroxybiphenyl 1,2-Dioxygenase, domain 1"/>
    <property type="match status" value="1"/>
</dbReference>
<dbReference type="RefSeq" id="WP_264556346.1">
    <property type="nucleotide sequence ID" value="NZ_CP109980.1"/>
</dbReference>
<dbReference type="InterPro" id="IPR029068">
    <property type="entry name" value="Glyas_Bleomycin-R_OHBP_Dase"/>
</dbReference>
<reference evidence="2 3" key="1">
    <citation type="journal article" date="2019" name="Int. J. Syst. Evol. Microbiol.">
        <title>The Global Catalogue of Microorganisms (GCM) 10K type strain sequencing project: providing services to taxonomists for standard genome sequencing and annotation.</title>
        <authorList>
            <consortium name="The Broad Institute Genomics Platform"/>
            <consortium name="The Broad Institute Genome Sequencing Center for Infectious Disease"/>
            <person name="Wu L."/>
            <person name="Ma J."/>
        </authorList>
    </citation>
    <scope>NUCLEOTIDE SEQUENCE [LARGE SCALE GENOMIC DNA]</scope>
    <source>
        <strain evidence="2 3">RDMS1</strain>
    </source>
</reference>
<accession>A0ABD5YTT5</accession>
<sequence>MEPPKLQAIDCILYTVPKEELEDAKHNFETVLGLDRIWERKTQVGYKLERHTENVAEVVFSTDTDIPDGLVHYLVDDVERALEYYTDHGYELIDGPIDIGVETVATVRNAWNHEFEIMDFE</sequence>
<keyword evidence="3" id="KW-1185">Reference proteome</keyword>
<evidence type="ECO:0000313" key="3">
    <source>
        <dbReference type="Proteomes" id="UP001596417"/>
    </source>
</evidence>
<evidence type="ECO:0000259" key="1">
    <source>
        <dbReference type="PROSITE" id="PS51819"/>
    </source>
</evidence>
<proteinExistence type="predicted"/>
<protein>
    <recommendedName>
        <fullName evidence="1">VOC domain-containing protein</fullName>
    </recommendedName>
</protein>
<dbReference type="EMBL" id="JBHTAX010000004">
    <property type="protein sequence ID" value="MFC7192322.1"/>
    <property type="molecule type" value="Genomic_DNA"/>
</dbReference>
<feature type="domain" description="VOC" evidence="1">
    <location>
        <begin position="8"/>
        <end position="120"/>
    </location>
</feature>
<organism evidence="2 3">
    <name type="scientific">Halocatena marina</name>
    <dbReference type="NCBI Taxonomy" id="2934937"/>
    <lineage>
        <taxon>Archaea</taxon>
        <taxon>Methanobacteriati</taxon>
        <taxon>Methanobacteriota</taxon>
        <taxon>Stenosarchaea group</taxon>
        <taxon>Halobacteria</taxon>
        <taxon>Halobacteriales</taxon>
        <taxon>Natronomonadaceae</taxon>
        <taxon>Halocatena</taxon>
    </lineage>
</organism>
<gene>
    <name evidence="2" type="ORF">ACFQL7_22575</name>
</gene>
<evidence type="ECO:0000313" key="2">
    <source>
        <dbReference type="EMBL" id="MFC7192322.1"/>
    </source>
</evidence>
<name>A0ABD5YTT5_9EURY</name>
<dbReference type="GeneID" id="76201999"/>
<dbReference type="SUPFAM" id="SSF54593">
    <property type="entry name" value="Glyoxalase/Bleomycin resistance protein/Dihydroxybiphenyl dioxygenase"/>
    <property type="match status" value="1"/>
</dbReference>
<dbReference type="AlphaFoldDB" id="A0ABD5YTT5"/>
<dbReference type="PROSITE" id="PS51819">
    <property type="entry name" value="VOC"/>
    <property type="match status" value="1"/>
</dbReference>